<protein>
    <submittedName>
        <fullName evidence="5">Helix-turn-helix transcriptional regulator</fullName>
    </submittedName>
</protein>
<evidence type="ECO:0000259" key="4">
    <source>
        <dbReference type="PROSITE" id="PS50043"/>
    </source>
</evidence>
<dbReference type="InterPro" id="IPR036388">
    <property type="entry name" value="WH-like_DNA-bd_sf"/>
</dbReference>
<dbReference type="Pfam" id="PF00196">
    <property type="entry name" value="GerE"/>
    <property type="match status" value="1"/>
</dbReference>
<dbReference type="GO" id="GO:0003677">
    <property type="term" value="F:DNA binding"/>
    <property type="evidence" value="ECO:0007669"/>
    <property type="project" value="UniProtKB-KW"/>
</dbReference>
<evidence type="ECO:0000256" key="1">
    <source>
        <dbReference type="ARBA" id="ARBA00023015"/>
    </source>
</evidence>
<comment type="caution">
    <text evidence="5">The sequence shown here is derived from an EMBL/GenBank/DDBJ whole genome shotgun (WGS) entry which is preliminary data.</text>
</comment>
<dbReference type="SMART" id="SM00421">
    <property type="entry name" value="HTH_LUXR"/>
    <property type="match status" value="1"/>
</dbReference>
<dbReference type="CDD" id="cd06170">
    <property type="entry name" value="LuxR_C_like"/>
    <property type="match status" value="1"/>
</dbReference>
<evidence type="ECO:0000313" key="6">
    <source>
        <dbReference type="Proteomes" id="UP000307768"/>
    </source>
</evidence>
<dbReference type="InterPro" id="IPR016032">
    <property type="entry name" value="Sig_transdc_resp-reg_C-effctor"/>
</dbReference>
<dbReference type="AlphaFoldDB" id="A0A5Q6RQ31"/>
<dbReference type="InterPro" id="IPR000792">
    <property type="entry name" value="Tscrpt_reg_LuxR_C"/>
</dbReference>
<accession>A0A5Q6RQ31</accession>
<dbReference type="Proteomes" id="UP000307768">
    <property type="component" value="Unassembled WGS sequence"/>
</dbReference>
<feature type="domain" description="HTH luxR-type" evidence="4">
    <location>
        <begin position="1"/>
        <end position="62"/>
    </location>
</feature>
<dbReference type="EMBL" id="VDFQ02000006">
    <property type="protein sequence ID" value="KAA1420120.1"/>
    <property type="molecule type" value="Genomic_DNA"/>
</dbReference>
<evidence type="ECO:0000256" key="3">
    <source>
        <dbReference type="ARBA" id="ARBA00023163"/>
    </source>
</evidence>
<keyword evidence="2" id="KW-0238">DNA-binding</keyword>
<organism evidence="5 6">
    <name type="scientific">Mumia zhuanghuii</name>
    <dbReference type="NCBI Taxonomy" id="2585211"/>
    <lineage>
        <taxon>Bacteria</taxon>
        <taxon>Bacillati</taxon>
        <taxon>Actinomycetota</taxon>
        <taxon>Actinomycetes</taxon>
        <taxon>Propionibacteriales</taxon>
        <taxon>Nocardioidaceae</taxon>
        <taxon>Mumia</taxon>
    </lineage>
</organism>
<keyword evidence="3" id="KW-0804">Transcription</keyword>
<evidence type="ECO:0000313" key="5">
    <source>
        <dbReference type="EMBL" id="KAA1420120.1"/>
    </source>
</evidence>
<dbReference type="PROSITE" id="PS00622">
    <property type="entry name" value="HTH_LUXR_1"/>
    <property type="match status" value="1"/>
</dbReference>
<keyword evidence="1" id="KW-0805">Transcription regulation</keyword>
<proteinExistence type="predicted"/>
<sequence length="65" mass="7089">MPELSGREREVLECVARGMTNAEIAASLVISPVTVRNHVSAILAKLQVKNRTQAVIRFRGEDVTG</sequence>
<dbReference type="SUPFAM" id="SSF46894">
    <property type="entry name" value="C-terminal effector domain of the bipartite response regulators"/>
    <property type="match status" value="1"/>
</dbReference>
<dbReference type="PANTHER" id="PTHR44688:SF16">
    <property type="entry name" value="DNA-BINDING TRANSCRIPTIONAL ACTIVATOR DEVR_DOSR"/>
    <property type="match status" value="1"/>
</dbReference>
<dbReference type="Gene3D" id="1.10.10.10">
    <property type="entry name" value="Winged helix-like DNA-binding domain superfamily/Winged helix DNA-binding domain"/>
    <property type="match status" value="1"/>
</dbReference>
<reference evidence="5 6" key="1">
    <citation type="submission" date="2019-09" db="EMBL/GenBank/DDBJ databases">
        <title>Mumia zhuanghuii sp. nov. isolated from the intestinal contents of plateau pika (Ochotona curzoniae) in the Qinghai-Tibet plateau of China.</title>
        <authorList>
            <person name="Tian Z."/>
        </authorList>
    </citation>
    <scope>NUCLEOTIDE SEQUENCE [LARGE SCALE GENOMIC DNA]</scope>
    <source>
        <strain evidence="6">350</strain>
    </source>
</reference>
<dbReference type="PRINTS" id="PR00038">
    <property type="entry name" value="HTHLUXR"/>
</dbReference>
<gene>
    <name evidence="5" type="ORF">FE697_017725</name>
</gene>
<name>A0A5Q6RQ31_9ACTN</name>
<dbReference type="GO" id="GO:0006355">
    <property type="term" value="P:regulation of DNA-templated transcription"/>
    <property type="evidence" value="ECO:0007669"/>
    <property type="project" value="InterPro"/>
</dbReference>
<dbReference type="PANTHER" id="PTHR44688">
    <property type="entry name" value="DNA-BINDING TRANSCRIPTIONAL ACTIVATOR DEVR_DOSR"/>
    <property type="match status" value="1"/>
</dbReference>
<evidence type="ECO:0000256" key="2">
    <source>
        <dbReference type="ARBA" id="ARBA00023125"/>
    </source>
</evidence>
<dbReference type="PROSITE" id="PS50043">
    <property type="entry name" value="HTH_LUXR_2"/>
    <property type="match status" value="1"/>
</dbReference>
<dbReference type="OrthoDB" id="3197423at2"/>